<evidence type="ECO:0000313" key="4">
    <source>
        <dbReference type="Proteomes" id="UP000515163"/>
    </source>
</evidence>
<dbReference type="InterPro" id="IPR001680">
    <property type="entry name" value="WD40_rpt"/>
</dbReference>
<feature type="repeat" description="WD" evidence="3">
    <location>
        <begin position="136"/>
        <end position="178"/>
    </location>
</feature>
<name>A0A6P8HQA6_ACTTE</name>
<dbReference type="PANTHER" id="PTHR44666:SF1">
    <property type="entry name" value="WD REPEAT-CONTAINING PROTEIN 53"/>
    <property type="match status" value="1"/>
</dbReference>
<reference evidence="5" key="1">
    <citation type="submission" date="2025-08" db="UniProtKB">
        <authorList>
            <consortium name="RefSeq"/>
        </authorList>
    </citation>
    <scope>IDENTIFICATION</scope>
    <source>
        <tissue evidence="5">Tentacle</tissue>
    </source>
</reference>
<dbReference type="Gene3D" id="2.130.10.10">
    <property type="entry name" value="YVTN repeat-like/Quinoprotein amine dehydrogenase"/>
    <property type="match status" value="2"/>
</dbReference>
<dbReference type="KEGG" id="aten:116291794"/>
<evidence type="ECO:0000256" key="2">
    <source>
        <dbReference type="ARBA" id="ARBA00022737"/>
    </source>
</evidence>
<dbReference type="FunCoup" id="A0A6P8HQA6">
    <property type="interactions" value="1642"/>
</dbReference>
<dbReference type="RefSeq" id="XP_031554865.1">
    <property type="nucleotide sequence ID" value="XM_031699005.1"/>
</dbReference>
<keyword evidence="1 3" id="KW-0853">WD repeat</keyword>
<dbReference type="InParanoid" id="A0A6P8HQA6"/>
<protein>
    <submittedName>
        <fullName evidence="5">WD repeat-containing protein 53-like</fullName>
    </submittedName>
</protein>
<feature type="repeat" description="WD" evidence="3">
    <location>
        <begin position="235"/>
        <end position="279"/>
    </location>
</feature>
<dbReference type="Pfam" id="PF00400">
    <property type="entry name" value="WD40"/>
    <property type="match status" value="3"/>
</dbReference>
<evidence type="ECO:0000256" key="3">
    <source>
        <dbReference type="PROSITE-ProRule" id="PRU00221"/>
    </source>
</evidence>
<dbReference type="PANTHER" id="PTHR44666">
    <property type="entry name" value="WD REPEAT-CONTAINING PROTEIN 53"/>
    <property type="match status" value="1"/>
</dbReference>
<evidence type="ECO:0000256" key="1">
    <source>
        <dbReference type="ARBA" id="ARBA00022574"/>
    </source>
</evidence>
<keyword evidence="4" id="KW-1185">Reference proteome</keyword>
<dbReference type="PROSITE" id="PS50082">
    <property type="entry name" value="WD_REPEATS_2"/>
    <property type="match status" value="2"/>
</dbReference>
<dbReference type="AlphaFoldDB" id="A0A6P8HQA6"/>
<proteinExistence type="predicted"/>
<dbReference type="GeneID" id="116291794"/>
<dbReference type="OrthoDB" id="2161379at2759"/>
<gene>
    <name evidence="5" type="primary">LOC116291794</name>
</gene>
<dbReference type="InterPro" id="IPR019775">
    <property type="entry name" value="WD40_repeat_CS"/>
</dbReference>
<accession>A0A6P8HQA6</accession>
<sequence length="335" mass="37326">MQRIGTWNDGHGEAVLSLDINSLGILASGGEDRLSVWTSEGVPMTKISPPATDSSEVTSVCFCRRNENRLFVSSGNKVFHYDLRSLDSPVSEFHFNEDEINQLVIHDGGQYLAACDDTGAVKVIDTRQNKLFKTLSRGHGNICSTVQFRPQRPWDLVTGGMDYKVVYWDFSSGRVLQDEDMQQGVESGAYFVNPPFVHSLHVKEDSRNLAAGLGDGSIQLFHFEGRKKLIVDQKIKGHTQGVSQVHFPKFKPSENILISGGNDEKLILWNFKLNDGQKTNGNNACVLDHEVNPFESSNCTIEHGSKVNWIVSHSEQKNLVFVADQTNQIAVYEVL</sequence>
<dbReference type="InterPro" id="IPR042453">
    <property type="entry name" value="WDR53"/>
</dbReference>
<dbReference type="Proteomes" id="UP000515163">
    <property type="component" value="Unplaced"/>
</dbReference>
<organism evidence="4 5">
    <name type="scientific">Actinia tenebrosa</name>
    <name type="common">Australian red waratah sea anemone</name>
    <dbReference type="NCBI Taxonomy" id="6105"/>
    <lineage>
        <taxon>Eukaryota</taxon>
        <taxon>Metazoa</taxon>
        <taxon>Cnidaria</taxon>
        <taxon>Anthozoa</taxon>
        <taxon>Hexacorallia</taxon>
        <taxon>Actiniaria</taxon>
        <taxon>Actiniidae</taxon>
        <taxon>Actinia</taxon>
    </lineage>
</organism>
<dbReference type="InterPro" id="IPR015943">
    <property type="entry name" value="WD40/YVTN_repeat-like_dom_sf"/>
</dbReference>
<dbReference type="InterPro" id="IPR036322">
    <property type="entry name" value="WD40_repeat_dom_sf"/>
</dbReference>
<evidence type="ECO:0000313" key="5">
    <source>
        <dbReference type="RefSeq" id="XP_031554865.1"/>
    </source>
</evidence>
<dbReference type="SMART" id="SM00320">
    <property type="entry name" value="WD40"/>
    <property type="match status" value="7"/>
</dbReference>
<dbReference type="PROSITE" id="PS00678">
    <property type="entry name" value="WD_REPEATS_1"/>
    <property type="match status" value="1"/>
</dbReference>
<dbReference type="SUPFAM" id="SSF50978">
    <property type="entry name" value="WD40 repeat-like"/>
    <property type="match status" value="1"/>
</dbReference>
<keyword evidence="2" id="KW-0677">Repeat</keyword>